<comment type="caution">
    <text evidence="2">The sequence shown here is derived from an EMBL/GenBank/DDBJ whole genome shotgun (WGS) entry which is preliminary data.</text>
</comment>
<evidence type="ECO:0000313" key="2">
    <source>
        <dbReference type="EMBL" id="MCU7241329.1"/>
    </source>
</evidence>
<dbReference type="SUPFAM" id="SSF143120">
    <property type="entry name" value="YefM-like"/>
    <property type="match status" value="1"/>
</dbReference>
<protein>
    <submittedName>
        <fullName evidence="2">Type II toxin-antitoxin system Phd/YefM family antitoxin</fullName>
    </submittedName>
</protein>
<dbReference type="EMBL" id="JAOSLA010000067">
    <property type="protein sequence ID" value="MCU7241329.1"/>
    <property type="molecule type" value="Genomic_DNA"/>
</dbReference>
<name>A0ABT2VHW6_9PSED</name>
<keyword evidence="3" id="KW-1185">Reference proteome</keyword>
<evidence type="ECO:0000256" key="1">
    <source>
        <dbReference type="ARBA" id="ARBA00009981"/>
    </source>
</evidence>
<reference evidence="2" key="2">
    <citation type="submission" date="2022-09" db="EMBL/GenBank/DDBJ databases">
        <authorList>
            <person name="Cesa-Luna C."/>
            <person name="Girard L."/>
            <person name="Lood C."/>
            <person name="Hofte M."/>
            <person name="De Mot R."/>
        </authorList>
    </citation>
    <scope>NUCLEOTIDE SEQUENCE</scope>
    <source>
        <strain evidence="2">COR51</strain>
    </source>
</reference>
<accession>A0ABT2VHW6</accession>
<organism evidence="2 3">
    <name type="scientific">Pseudomonas peradeniyensis</name>
    <dbReference type="NCBI Taxonomy" id="2745488"/>
    <lineage>
        <taxon>Bacteria</taxon>
        <taxon>Pseudomonadati</taxon>
        <taxon>Pseudomonadota</taxon>
        <taxon>Gammaproteobacteria</taxon>
        <taxon>Pseudomonadales</taxon>
        <taxon>Pseudomonadaceae</taxon>
        <taxon>Pseudomonas</taxon>
    </lineage>
</organism>
<sequence>MTYPVLADLAASITDLKKDPMGTIRQGHGETVVILNRNEPAFYAVPPERYEAMMDLIDDIQLAELVHQRLGGPTVKVDIDELIADAERDSLKSDDKA</sequence>
<dbReference type="InterPro" id="IPR036165">
    <property type="entry name" value="YefM-like_sf"/>
</dbReference>
<gene>
    <name evidence="2" type="ORF">OC929_25070</name>
</gene>
<comment type="similarity">
    <text evidence="1">Belongs to the phD/YefM antitoxin family.</text>
</comment>
<reference evidence="2" key="3">
    <citation type="journal article" date="2023" name="mSystems">
        <title>Charting the Lipopeptidome of Nonpathogenic Pseudomonas.</title>
        <authorList>
            <person name="Cesa-Luna C."/>
            <person name="Geudens N."/>
            <person name="Girard L."/>
            <person name="De Roo V."/>
            <person name="Maklad H.R."/>
            <person name="Martins J.C."/>
            <person name="Hofte M."/>
            <person name="De Mot R."/>
        </authorList>
    </citation>
    <scope>NUCLEOTIDE SEQUENCE</scope>
    <source>
        <strain evidence="2">COR51</strain>
    </source>
</reference>
<proteinExistence type="inferred from homology"/>
<reference evidence="2" key="1">
    <citation type="journal article" date="2022" name="Microbiol. Spectr.">
        <title>An Nuclear Magnetic Resonance Fingerprint Matching Approach for the Identification and Structural Re-Evaluation of Pseudomonas Lipopeptides.</title>
        <authorList>
            <person name="De Roo V."/>
            <person name="Verleysen Y."/>
            <person name="Kovacs B."/>
            <person name="De Vleeschouwer M."/>
            <person name="Muangkaew P."/>
            <person name="Girard L."/>
            <person name="Hofte M."/>
            <person name="De Mot R."/>
            <person name="Madder A."/>
            <person name="Geudens N."/>
            <person name="Martins J.C."/>
        </authorList>
    </citation>
    <scope>NUCLEOTIDE SEQUENCE</scope>
    <source>
        <strain evidence="2">COR51</strain>
    </source>
</reference>
<evidence type="ECO:0000313" key="3">
    <source>
        <dbReference type="Proteomes" id="UP001139994"/>
    </source>
</evidence>
<dbReference type="RefSeq" id="WP_262952886.1">
    <property type="nucleotide sequence ID" value="NZ_JAOSLA010000067.1"/>
</dbReference>
<dbReference type="Proteomes" id="UP001139994">
    <property type="component" value="Unassembled WGS sequence"/>
</dbReference>